<protein>
    <submittedName>
        <fullName evidence="1">Uncharacterized protein</fullName>
    </submittedName>
</protein>
<name>A0A088FRB7_9CAUD</name>
<evidence type="ECO:0000313" key="2">
    <source>
        <dbReference type="Proteomes" id="UP000029352"/>
    </source>
</evidence>
<dbReference type="RefSeq" id="YP_009201636.1">
    <property type="nucleotide sequence ID" value="NC_028832.1"/>
</dbReference>
<gene>
    <name evidence="1" type="ORF">PBI_OMNICRON_3</name>
</gene>
<dbReference type="GeneID" id="26628720"/>
<evidence type="ECO:0000313" key="1">
    <source>
        <dbReference type="EMBL" id="AIM50337.1"/>
    </source>
</evidence>
<keyword evidence="2" id="KW-1185">Reference proteome</keyword>
<dbReference type="OrthoDB" id="20870at10239"/>
<sequence>MTPTVGRVVHYHRAGRPGAPPQAAIITDVGSDPGDGSMPPVVLAVLDSTNACVRFLSGMPFTHVPKPGTWSWPPRA</sequence>
<accession>A0A088FRB7</accession>
<proteinExistence type="predicted"/>
<dbReference type="KEGG" id="vg:26628720"/>
<reference evidence="1 2" key="1">
    <citation type="submission" date="2014-08" db="EMBL/GenBank/DDBJ databases">
        <authorList>
            <person name="Isern S."/>
            <person name="Ashley B.D."/>
            <person name="Baer T.D."/>
            <person name="Czarnecki K.W."/>
            <person name="Deneweth R.M."/>
            <person name="Gatt S.M."/>
            <person name="Jenkins M."/>
            <person name="Lang J.F."/>
            <person name="Marfizo C.J."/>
            <person name="McMahon C.W."/>
            <person name="Power T.R."/>
            <person name="Rosales K.A."/>
            <person name="Walter R.S."/>
            <person name="Wozny M.J."/>
            <person name="Yori S."/>
            <person name="Michael S.F."/>
            <person name="Anders K.R."/>
            <person name="Braun M.A."/>
            <person name="Delesalle V.A."/>
            <person name="Hughes L.E."/>
            <person name="Ware V.C."/>
            <person name="Bradley K.W."/>
            <person name="Barker L.P."/>
            <person name="Asai D.J."/>
            <person name="Bowman C.A."/>
            <person name="Russell D.A."/>
            <person name="Pope W.H."/>
            <person name="Jacobs-Sera D."/>
            <person name="Hendrix R.W."/>
            <person name="Hatfull G.F."/>
        </authorList>
    </citation>
    <scope>NUCLEOTIDE SEQUENCE [LARGE SCALE GENOMIC DNA]</scope>
</reference>
<dbReference type="EMBL" id="KM363596">
    <property type="protein sequence ID" value="AIM50337.1"/>
    <property type="molecule type" value="Genomic_DNA"/>
</dbReference>
<organism evidence="1 2">
    <name type="scientific">Mycobacterium phage Omnicron</name>
    <dbReference type="NCBI Taxonomy" id="1541819"/>
    <lineage>
        <taxon>Viruses</taxon>
        <taxon>Duplodnaviria</taxon>
        <taxon>Heunggongvirae</taxon>
        <taxon>Uroviricota</taxon>
        <taxon>Caudoviricetes</taxon>
        <taxon>Weiservirinae</taxon>
        <taxon>Kratiovirus</taxon>
        <taxon>Kratiovirus omnicron</taxon>
    </lineage>
</organism>
<dbReference type="Proteomes" id="UP000029352">
    <property type="component" value="Segment"/>
</dbReference>